<dbReference type="AlphaFoldDB" id="A0A382TI71"/>
<dbReference type="Gene3D" id="2.60.120.620">
    <property type="entry name" value="q2cbj1_9rhob like domain"/>
    <property type="match status" value="1"/>
</dbReference>
<evidence type="ECO:0008006" key="2">
    <source>
        <dbReference type="Google" id="ProtNLM"/>
    </source>
</evidence>
<accession>A0A382TI71</accession>
<organism evidence="1">
    <name type="scientific">marine metagenome</name>
    <dbReference type="NCBI Taxonomy" id="408172"/>
    <lineage>
        <taxon>unclassified sequences</taxon>
        <taxon>metagenomes</taxon>
        <taxon>ecological metagenomes</taxon>
    </lineage>
</organism>
<dbReference type="EMBL" id="UINC01136819">
    <property type="protein sequence ID" value="SVD21814.1"/>
    <property type="molecule type" value="Genomic_DNA"/>
</dbReference>
<dbReference type="SUPFAM" id="SSF51197">
    <property type="entry name" value="Clavaminate synthase-like"/>
    <property type="match status" value="1"/>
</dbReference>
<protein>
    <recommendedName>
        <fullName evidence="2">Phytanoyl-CoA dioxygenase family protein</fullName>
    </recommendedName>
</protein>
<feature type="non-terminal residue" evidence="1">
    <location>
        <position position="238"/>
    </location>
</feature>
<dbReference type="Pfam" id="PF05721">
    <property type="entry name" value="PhyH"/>
    <property type="match status" value="1"/>
</dbReference>
<gene>
    <name evidence="1" type="ORF">METZ01_LOCUS374668</name>
</gene>
<sequence length="238" mass="26014">MPSIESAPAFELTAEQKYEFDLQGYIVLKEHYDAAAVETLHAGIDELQAIPIDYETYTKIGVASYYLAAAMQDPEHPFWRGDHRLDRRLNPKTGGVGRVDHALCGTDKFDLIVRDSVLKAIHMTFAGGPVFVSATYYIEKIGPCPGGGLHNGGYPLDRDIYYAYDHTNQRFACSSTKSVVILSDMTQVENGPFAAIPGSHKANFSCPHDMSDASKNPMAVPVLAAPGDVVIFSEGMTH</sequence>
<name>A0A382TI71_9ZZZZ</name>
<reference evidence="1" key="1">
    <citation type="submission" date="2018-05" db="EMBL/GenBank/DDBJ databases">
        <authorList>
            <person name="Lanie J.A."/>
            <person name="Ng W.-L."/>
            <person name="Kazmierczak K.M."/>
            <person name="Andrzejewski T.M."/>
            <person name="Davidsen T.M."/>
            <person name="Wayne K.J."/>
            <person name="Tettelin H."/>
            <person name="Glass J.I."/>
            <person name="Rusch D."/>
            <person name="Podicherti R."/>
            <person name="Tsui H.-C.T."/>
            <person name="Winkler M.E."/>
        </authorList>
    </citation>
    <scope>NUCLEOTIDE SEQUENCE</scope>
</reference>
<evidence type="ECO:0000313" key="1">
    <source>
        <dbReference type="EMBL" id="SVD21814.1"/>
    </source>
</evidence>
<dbReference type="InterPro" id="IPR008775">
    <property type="entry name" value="Phytyl_CoA_dOase-like"/>
</dbReference>
<proteinExistence type="predicted"/>